<sequence>MESTEKVLLAAKFAGYTILSIGIAIFLYGLFVVSDYSAIIGVGIGTMMGAVFIFLIGVFFAATEEMDKNTDKGIKFSTNKGASQDTPLTYPKLKLIACRKS</sequence>
<keyword evidence="1" id="KW-0812">Transmembrane</keyword>
<proteinExistence type="predicted"/>
<accession>A0A2U1K6Q9</accession>
<dbReference type="EMBL" id="QCZG01000004">
    <property type="protein sequence ID" value="PWA12894.1"/>
    <property type="molecule type" value="Genomic_DNA"/>
</dbReference>
<feature type="transmembrane region" description="Helical" evidence="1">
    <location>
        <begin position="36"/>
        <end position="62"/>
    </location>
</feature>
<keyword evidence="3" id="KW-1185">Reference proteome</keyword>
<organism evidence="2 3">
    <name type="scientific">Pueribacillus theae</name>
    <dbReference type="NCBI Taxonomy" id="2171751"/>
    <lineage>
        <taxon>Bacteria</taxon>
        <taxon>Bacillati</taxon>
        <taxon>Bacillota</taxon>
        <taxon>Bacilli</taxon>
        <taxon>Bacillales</taxon>
        <taxon>Bacillaceae</taxon>
        <taxon>Pueribacillus</taxon>
    </lineage>
</organism>
<dbReference type="RefSeq" id="WP_116553448.1">
    <property type="nucleotide sequence ID" value="NZ_QCZG01000004.1"/>
</dbReference>
<dbReference type="AlphaFoldDB" id="A0A2U1K6Q9"/>
<dbReference type="OrthoDB" id="2438366at2"/>
<name>A0A2U1K6Q9_9BACI</name>
<evidence type="ECO:0000313" key="2">
    <source>
        <dbReference type="EMBL" id="PWA12894.1"/>
    </source>
</evidence>
<keyword evidence="1" id="KW-0472">Membrane</keyword>
<gene>
    <name evidence="2" type="ORF">DCC39_03215</name>
</gene>
<feature type="transmembrane region" description="Helical" evidence="1">
    <location>
        <begin position="7"/>
        <end position="30"/>
    </location>
</feature>
<protein>
    <submittedName>
        <fullName evidence="2">Uncharacterized protein</fullName>
    </submittedName>
</protein>
<reference evidence="2 3" key="1">
    <citation type="submission" date="2018-04" db="EMBL/GenBank/DDBJ databases">
        <title>Camelliibacillus theae gen. nov., sp. nov., isolated from Pu'er tea.</title>
        <authorList>
            <person name="Niu L."/>
        </authorList>
    </citation>
    <scope>NUCLEOTIDE SEQUENCE [LARGE SCALE GENOMIC DNA]</scope>
    <source>
        <strain evidence="2 3">T8</strain>
    </source>
</reference>
<comment type="caution">
    <text evidence="2">The sequence shown here is derived from an EMBL/GenBank/DDBJ whole genome shotgun (WGS) entry which is preliminary data.</text>
</comment>
<evidence type="ECO:0000313" key="3">
    <source>
        <dbReference type="Proteomes" id="UP000245998"/>
    </source>
</evidence>
<dbReference type="Proteomes" id="UP000245998">
    <property type="component" value="Unassembled WGS sequence"/>
</dbReference>
<evidence type="ECO:0000256" key="1">
    <source>
        <dbReference type="SAM" id="Phobius"/>
    </source>
</evidence>
<keyword evidence="1" id="KW-1133">Transmembrane helix</keyword>